<dbReference type="VEuPathDB" id="VectorBase:LDEU006381"/>
<gene>
    <name evidence="2" type="ORF">B4U80_09673</name>
</gene>
<keyword evidence="3" id="KW-1185">Reference proteome</keyword>
<protein>
    <submittedName>
        <fullName evidence="2">L-galactose dehydrogenase-like protein</fullName>
    </submittedName>
</protein>
<dbReference type="Proteomes" id="UP000288716">
    <property type="component" value="Unassembled WGS sequence"/>
</dbReference>
<dbReference type="AlphaFoldDB" id="A0A443SDR4"/>
<dbReference type="Pfam" id="PF00248">
    <property type="entry name" value="Aldo_ket_red"/>
    <property type="match status" value="1"/>
</dbReference>
<dbReference type="CDD" id="cd19163">
    <property type="entry name" value="AKR_galDH"/>
    <property type="match status" value="1"/>
</dbReference>
<dbReference type="InterPro" id="IPR036812">
    <property type="entry name" value="NAD(P)_OxRdtase_dom_sf"/>
</dbReference>
<dbReference type="InterPro" id="IPR044479">
    <property type="entry name" value="LGALDH-like"/>
</dbReference>
<dbReference type="PANTHER" id="PTHR42686">
    <property type="entry name" value="GH17980P-RELATED"/>
    <property type="match status" value="1"/>
</dbReference>
<reference evidence="2 3" key="1">
    <citation type="journal article" date="2018" name="Gigascience">
        <title>Genomes of trombidid mites reveal novel predicted allergens and laterally-transferred genes associated with secondary metabolism.</title>
        <authorList>
            <person name="Dong X."/>
            <person name="Chaisiri K."/>
            <person name="Xia D."/>
            <person name="Armstrong S.D."/>
            <person name="Fang Y."/>
            <person name="Donnelly M.J."/>
            <person name="Kadowaki T."/>
            <person name="McGarry J.W."/>
            <person name="Darby A.C."/>
            <person name="Makepeace B.L."/>
        </authorList>
    </citation>
    <scope>NUCLEOTIDE SEQUENCE [LARGE SCALE GENOMIC DNA]</scope>
    <source>
        <strain evidence="2">UoL-UT</strain>
    </source>
</reference>
<dbReference type="OrthoDB" id="6483002at2759"/>
<accession>A0A443SDR4</accession>
<dbReference type="InterPro" id="IPR020471">
    <property type="entry name" value="AKR"/>
</dbReference>
<dbReference type="SUPFAM" id="SSF51430">
    <property type="entry name" value="NAD(P)-linked oxidoreductase"/>
    <property type="match status" value="1"/>
</dbReference>
<sequence length="358" mass="40555">MADTPATFLEGFHNLDEIKSLKYKRLGETDLFVPPLTFGGAHLSHGVMFDNQTGQPITGHENAVNTIREAIKRGINYFDVAPLYGAGKCEIVLGVALQPIPRSAYYIATKVGRNHNCQFDYSASSVLKTVEESLRRLRLSYIDVVHVHDIEFADFNTLLTETLPVLDKLRNDGIVKYIAINCYPIELLKETIEKSKVKIDIIQSYCRCTLFDNSLVDHIPYFKERKIGIINAASYGMGLLTKGKLPDWHPAKLETIEACAEATKICNDRGVDISRLAIDHAFRTEGIDTTLVGLKDVELLNENLHILRNGLDEKELEAQKEVSKVFEKLTVRHWEGIELEKYRRNKTEFENYLKGLAQ</sequence>
<evidence type="ECO:0000259" key="1">
    <source>
        <dbReference type="Pfam" id="PF00248"/>
    </source>
</evidence>
<evidence type="ECO:0000313" key="2">
    <source>
        <dbReference type="EMBL" id="RWS25659.1"/>
    </source>
</evidence>
<dbReference type="EMBL" id="NCKV01003490">
    <property type="protein sequence ID" value="RWS25659.1"/>
    <property type="molecule type" value="Genomic_DNA"/>
</dbReference>
<dbReference type="GO" id="GO:0005829">
    <property type="term" value="C:cytosol"/>
    <property type="evidence" value="ECO:0007669"/>
    <property type="project" value="TreeGrafter"/>
</dbReference>
<organism evidence="2 3">
    <name type="scientific">Leptotrombidium deliense</name>
    <dbReference type="NCBI Taxonomy" id="299467"/>
    <lineage>
        <taxon>Eukaryota</taxon>
        <taxon>Metazoa</taxon>
        <taxon>Ecdysozoa</taxon>
        <taxon>Arthropoda</taxon>
        <taxon>Chelicerata</taxon>
        <taxon>Arachnida</taxon>
        <taxon>Acari</taxon>
        <taxon>Acariformes</taxon>
        <taxon>Trombidiformes</taxon>
        <taxon>Prostigmata</taxon>
        <taxon>Anystina</taxon>
        <taxon>Parasitengona</taxon>
        <taxon>Trombiculoidea</taxon>
        <taxon>Trombiculidae</taxon>
        <taxon>Leptotrombidium</taxon>
    </lineage>
</organism>
<dbReference type="PANTHER" id="PTHR42686:SF1">
    <property type="entry name" value="GH17980P-RELATED"/>
    <property type="match status" value="1"/>
</dbReference>
<dbReference type="Gene3D" id="3.20.20.100">
    <property type="entry name" value="NADP-dependent oxidoreductase domain"/>
    <property type="match status" value="1"/>
</dbReference>
<dbReference type="GO" id="GO:0010349">
    <property type="term" value="F:L-galactose dehydrogenase activity"/>
    <property type="evidence" value="ECO:0007669"/>
    <property type="project" value="InterPro"/>
</dbReference>
<dbReference type="STRING" id="299467.A0A443SDR4"/>
<feature type="domain" description="NADP-dependent oxidoreductase" evidence="1">
    <location>
        <begin position="59"/>
        <end position="322"/>
    </location>
</feature>
<name>A0A443SDR4_9ACAR</name>
<evidence type="ECO:0000313" key="3">
    <source>
        <dbReference type="Proteomes" id="UP000288716"/>
    </source>
</evidence>
<proteinExistence type="predicted"/>
<dbReference type="InterPro" id="IPR023210">
    <property type="entry name" value="NADP_OxRdtase_dom"/>
</dbReference>
<comment type="caution">
    <text evidence="2">The sequence shown here is derived from an EMBL/GenBank/DDBJ whole genome shotgun (WGS) entry which is preliminary data.</text>
</comment>